<sequence length="158" mass="18274">MNVMHTYYAKESHIQPPVIVLPSPMLSPMFNPQEFFLPEELFPPKKQGHDRSSSSISAQPQEFKIEESSHKTSFKRHEEQIEEILNYLDELSLDRIKNIEGLGKVEVCGKDEIRFKVNRHRLKSIMGWCRTHEGNSLLYDDVDPPSLQAKKSIIQLGL</sequence>
<comment type="caution">
    <text evidence="2">The sequence shown here is derived from an EMBL/GenBank/DDBJ whole genome shotgun (WGS) entry which is preliminary data.</text>
</comment>
<accession>A0A6L2MLG4</accession>
<organism evidence="2">
    <name type="scientific">Tanacetum cinerariifolium</name>
    <name type="common">Dalmatian daisy</name>
    <name type="synonym">Chrysanthemum cinerariifolium</name>
    <dbReference type="NCBI Taxonomy" id="118510"/>
    <lineage>
        <taxon>Eukaryota</taxon>
        <taxon>Viridiplantae</taxon>
        <taxon>Streptophyta</taxon>
        <taxon>Embryophyta</taxon>
        <taxon>Tracheophyta</taxon>
        <taxon>Spermatophyta</taxon>
        <taxon>Magnoliopsida</taxon>
        <taxon>eudicotyledons</taxon>
        <taxon>Gunneridae</taxon>
        <taxon>Pentapetalae</taxon>
        <taxon>asterids</taxon>
        <taxon>campanulids</taxon>
        <taxon>Asterales</taxon>
        <taxon>Asteraceae</taxon>
        <taxon>Asteroideae</taxon>
        <taxon>Anthemideae</taxon>
        <taxon>Anthemidinae</taxon>
        <taxon>Tanacetum</taxon>
    </lineage>
</organism>
<gene>
    <name evidence="2" type="ORF">Tci_046849</name>
</gene>
<proteinExistence type="predicted"/>
<dbReference type="EMBL" id="BKCJ010006968">
    <property type="protein sequence ID" value="GEU74871.1"/>
    <property type="molecule type" value="Genomic_DNA"/>
</dbReference>
<protein>
    <submittedName>
        <fullName evidence="2">Uncharacterized protein</fullName>
    </submittedName>
</protein>
<feature type="region of interest" description="Disordered" evidence="1">
    <location>
        <begin position="42"/>
        <end position="74"/>
    </location>
</feature>
<evidence type="ECO:0000313" key="2">
    <source>
        <dbReference type="EMBL" id="GEU74871.1"/>
    </source>
</evidence>
<dbReference type="AlphaFoldDB" id="A0A6L2MLG4"/>
<reference evidence="2" key="1">
    <citation type="journal article" date="2019" name="Sci. Rep.">
        <title>Draft genome of Tanacetum cinerariifolium, the natural source of mosquito coil.</title>
        <authorList>
            <person name="Yamashiro T."/>
            <person name="Shiraishi A."/>
            <person name="Satake H."/>
            <person name="Nakayama K."/>
        </authorList>
    </citation>
    <scope>NUCLEOTIDE SEQUENCE</scope>
</reference>
<feature type="compositionally biased region" description="Basic and acidic residues" evidence="1">
    <location>
        <begin position="63"/>
        <end position="74"/>
    </location>
</feature>
<name>A0A6L2MLG4_TANCI</name>
<evidence type="ECO:0000256" key="1">
    <source>
        <dbReference type="SAM" id="MobiDB-lite"/>
    </source>
</evidence>